<sequence length="64" mass="7692">MVRYVEKTGYVSLNREWRVRMDELRAKARANLDDVLKRAFGSIRSEKSWRELEAELYEELSRGQ</sequence>
<accession>A0A2Z2MKI8</accession>
<name>A0A2Z2MKI8_THEPR</name>
<dbReference type="EMBL" id="CP014862">
    <property type="protein sequence ID" value="ASJ02951.1"/>
    <property type="molecule type" value="Genomic_DNA"/>
</dbReference>
<evidence type="ECO:0000313" key="2">
    <source>
        <dbReference type="Proteomes" id="UP000250179"/>
    </source>
</evidence>
<dbReference type="GeneID" id="33320071"/>
<evidence type="ECO:0000313" key="1">
    <source>
        <dbReference type="EMBL" id="ASJ02951.1"/>
    </source>
</evidence>
<dbReference type="KEGG" id="tprf:A3L09_06615"/>
<organism evidence="1 2">
    <name type="scientific">Thermococcus profundus</name>
    <dbReference type="NCBI Taxonomy" id="49899"/>
    <lineage>
        <taxon>Archaea</taxon>
        <taxon>Methanobacteriati</taxon>
        <taxon>Methanobacteriota</taxon>
        <taxon>Thermococci</taxon>
        <taxon>Thermococcales</taxon>
        <taxon>Thermococcaceae</taxon>
        <taxon>Thermococcus</taxon>
    </lineage>
</organism>
<gene>
    <name evidence="1" type="ORF">A3L09_06615</name>
</gene>
<reference evidence="1 2" key="1">
    <citation type="submission" date="2016-03" db="EMBL/GenBank/DDBJ databases">
        <title>Complete genome sequence of Thermococcus profundus strain DT5432.</title>
        <authorList>
            <person name="Oger P.M."/>
        </authorList>
    </citation>
    <scope>NUCLEOTIDE SEQUENCE [LARGE SCALE GENOMIC DNA]</scope>
    <source>
        <strain evidence="1 2">DT 5432</strain>
    </source>
</reference>
<keyword evidence="2" id="KW-1185">Reference proteome</keyword>
<proteinExistence type="predicted"/>
<dbReference type="RefSeq" id="WP_232473492.1">
    <property type="nucleotide sequence ID" value="NZ_CP014862.1"/>
</dbReference>
<protein>
    <submittedName>
        <fullName evidence="1">Uncharacterized protein</fullName>
    </submittedName>
</protein>
<dbReference type="Proteomes" id="UP000250179">
    <property type="component" value="Chromosome"/>
</dbReference>
<dbReference type="AlphaFoldDB" id="A0A2Z2MKI8"/>